<keyword evidence="3 6" id="KW-0975">Bacterial flagellum</keyword>
<evidence type="ECO:0000256" key="5">
    <source>
        <dbReference type="ARBA" id="ARBA00040228"/>
    </source>
</evidence>
<dbReference type="InterPro" id="IPR019776">
    <property type="entry name" value="Flagellar_basal_body_rod_CS"/>
</dbReference>
<dbReference type="Pfam" id="PF22692">
    <property type="entry name" value="LlgE_F_G_D1"/>
    <property type="match status" value="1"/>
</dbReference>
<comment type="caution">
    <text evidence="10">The sequence shown here is derived from an EMBL/GenBank/DDBJ whole genome shotgun (WGS) entry which is preliminary data.</text>
</comment>
<comment type="subunit">
    <text evidence="4 6">The basal body constitutes a major portion of the flagellar organelle and consists of five rings (E,L,P,S, and M) mounted on a central rod. The rod consists of about 26 subunits of FlgG in the distal portion, and FlgB, FlgC and FlgF are thought to build up the proximal portion of the rod with about 6 subunits each.</text>
</comment>
<dbReference type="EMBL" id="SZPQ01000002">
    <property type="protein sequence ID" value="TKI08295.1"/>
    <property type="molecule type" value="Genomic_DNA"/>
</dbReference>
<evidence type="ECO:0000313" key="11">
    <source>
        <dbReference type="Proteomes" id="UP000305202"/>
    </source>
</evidence>
<organism evidence="10 11">
    <name type="scientific">Martelella alba</name>
    <dbReference type="NCBI Taxonomy" id="2590451"/>
    <lineage>
        <taxon>Bacteria</taxon>
        <taxon>Pseudomonadati</taxon>
        <taxon>Pseudomonadota</taxon>
        <taxon>Alphaproteobacteria</taxon>
        <taxon>Hyphomicrobiales</taxon>
        <taxon>Aurantimonadaceae</taxon>
        <taxon>Martelella</taxon>
    </lineage>
</organism>
<dbReference type="RefSeq" id="WP_136988568.1">
    <property type="nucleotide sequence ID" value="NZ_SZPQ01000002.1"/>
</dbReference>
<dbReference type="PROSITE" id="PS00588">
    <property type="entry name" value="FLAGELLA_BB_ROD"/>
    <property type="match status" value="1"/>
</dbReference>
<sequence>MDHAIYTAMNAAGQTLDQQAIISNNLANASTTGFRAQLSAMRAVPINGETLPTRTLSVASTPGSLMTQGPLNSTGRPLDVAVQDQGWLAVQLPNGQEAYTRNGNIQVDNTGQLLIDGYPVVGQNGPLVVPTQATVTLATDGTVSALGDGDQPNTVEEVGQLKRVRADAGQLERGDDGLFHLTAAASAQTGGALPDDETIKVMPGTLEGSNVNTAETLVDMIDNARRFEMQMKVITDVDQNAEHANELLSFS</sequence>
<dbReference type="InterPro" id="IPR020013">
    <property type="entry name" value="Flagellar_FlgE/F/G"/>
</dbReference>
<reference evidence="10 11" key="1">
    <citation type="submission" date="2019-04" db="EMBL/GenBank/DDBJ databases">
        <authorList>
            <person name="Li M."/>
            <person name="Gao C."/>
        </authorList>
    </citation>
    <scope>NUCLEOTIDE SEQUENCE [LARGE SCALE GENOMIC DNA]</scope>
    <source>
        <strain evidence="10 11">BGMRC 2031</strain>
    </source>
</reference>
<accession>A0ABY2SQP9</accession>
<evidence type="ECO:0000256" key="2">
    <source>
        <dbReference type="ARBA" id="ARBA00009677"/>
    </source>
</evidence>
<dbReference type="Pfam" id="PF00460">
    <property type="entry name" value="Flg_bb_rod"/>
    <property type="match status" value="1"/>
</dbReference>
<comment type="subcellular location">
    <subcellularLocation>
        <location evidence="1 6">Bacterial flagellum basal body</location>
    </subcellularLocation>
</comment>
<evidence type="ECO:0000256" key="6">
    <source>
        <dbReference type="RuleBase" id="RU362116"/>
    </source>
</evidence>
<name>A0ABY2SQP9_9HYPH</name>
<keyword evidence="11" id="KW-1185">Reference proteome</keyword>
<evidence type="ECO:0000256" key="3">
    <source>
        <dbReference type="ARBA" id="ARBA00023143"/>
    </source>
</evidence>
<proteinExistence type="inferred from homology"/>
<dbReference type="Pfam" id="PF06429">
    <property type="entry name" value="Flg_bbr_C"/>
    <property type="match status" value="1"/>
</dbReference>
<keyword evidence="10" id="KW-0282">Flagellum</keyword>
<evidence type="ECO:0000259" key="8">
    <source>
        <dbReference type="Pfam" id="PF06429"/>
    </source>
</evidence>
<dbReference type="NCBIfam" id="TIGR03506">
    <property type="entry name" value="FlgEFG_subfam"/>
    <property type="match status" value="1"/>
</dbReference>
<feature type="domain" description="Flagellar basal body rod protein N-terminal" evidence="7">
    <location>
        <begin position="5"/>
        <end position="35"/>
    </location>
</feature>
<keyword evidence="10" id="KW-0966">Cell projection</keyword>
<evidence type="ECO:0000313" key="10">
    <source>
        <dbReference type="EMBL" id="TKI08295.1"/>
    </source>
</evidence>
<protein>
    <recommendedName>
        <fullName evidence="5 6">Flagellar basal-body rod protein FlgF</fullName>
    </recommendedName>
</protein>
<dbReference type="PANTHER" id="PTHR30435">
    <property type="entry name" value="FLAGELLAR PROTEIN"/>
    <property type="match status" value="1"/>
</dbReference>
<dbReference type="PANTHER" id="PTHR30435:SF18">
    <property type="entry name" value="FLAGELLAR BASAL-BODY ROD PROTEIN FLGF"/>
    <property type="match status" value="1"/>
</dbReference>
<dbReference type="InterPro" id="IPR053967">
    <property type="entry name" value="LlgE_F_G-like_D1"/>
</dbReference>
<dbReference type="SUPFAM" id="SSF117143">
    <property type="entry name" value="Flagellar hook protein flgE"/>
    <property type="match status" value="1"/>
</dbReference>
<gene>
    <name evidence="10" type="ORF">FCN80_03890</name>
</gene>
<dbReference type="Proteomes" id="UP000305202">
    <property type="component" value="Unassembled WGS sequence"/>
</dbReference>
<dbReference type="InterPro" id="IPR037925">
    <property type="entry name" value="FlgE/F/G-like"/>
</dbReference>
<dbReference type="InterPro" id="IPR010930">
    <property type="entry name" value="Flg_bb/hook_C_dom"/>
</dbReference>
<comment type="similarity">
    <text evidence="2 6">Belongs to the flagella basal body rod proteins family.</text>
</comment>
<keyword evidence="10" id="KW-0969">Cilium</keyword>
<feature type="domain" description="Flagellar basal-body/hook protein C-terminal" evidence="8">
    <location>
        <begin position="203"/>
        <end position="247"/>
    </location>
</feature>
<evidence type="ECO:0000259" key="7">
    <source>
        <dbReference type="Pfam" id="PF00460"/>
    </source>
</evidence>
<dbReference type="NCBIfam" id="NF009280">
    <property type="entry name" value="PRK12640.1"/>
    <property type="match status" value="1"/>
</dbReference>
<evidence type="ECO:0000259" key="9">
    <source>
        <dbReference type="Pfam" id="PF22692"/>
    </source>
</evidence>
<dbReference type="InterPro" id="IPR001444">
    <property type="entry name" value="Flag_bb_rod_N"/>
</dbReference>
<evidence type="ECO:0000256" key="4">
    <source>
        <dbReference type="ARBA" id="ARBA00038560"/>
    </source>
</evidence>
<evidence type="ECO:0000256" key="1">
    <source>
        <dbReference type="ARBA" id="ARBA00004117"/>
    </source>
</evidence>
<feature type="domain" description="Flagellar hook protein FlgE/F/G-like D1" evidence="9">
    <location>
        <begin position="81"/>
        <end position="145"/>
    </location>
</feature>